<feature type="compositionally biased region" description="Polar residues" evidence="7">
    <location>
        <begin position="1"/>
        <end position="41"/>
    </location>
</feature>
<dbReference type="Gene3D" id="4.10.240.10">
    <property type="entry name" value="Zn(2)-C6 fungal-type DNA-binding domain"/>
    <property type="match status" value="1"/>
</dbReference>
<dbReference type="InterPro" id="IPR036864">
    <property type="entry name" value="Zn2-C6_fun-type_DNA-bd_sf"/>
</dbReference>
<feature type="region of interest" description="Disordered" evidence="7">
    <location>
        <begin position="1"/>
        <end position="51"/>
    </location>
</feature>
<evidence type="ECO:0000256" key="3">
    <source>
        <dbReference type="ARBA" id="ARBA00023015"/>
    </source>
</evidence>
<dbReference type="PANTHER" id="PTHR36206">
    <property type="entry name" value="ASPERCRYPTIN BIOSYNTHESIS CLUSTER-SPECIFIC TRANSCRIPTION REGULATOR ATNN-RELATED"/>
    <property type="match status" value="1"/>
</dbReference>
<name>V2YY09_MONRO</name>
<dbReference type="CDD" id="cd00067">
    <property type="entry name" value="GAL4"/>
    <property type="match status" value="1"/>
</dbReference>
<keyword evidence="4" id="KW-0238">DNA-binding</keyword>
<organism evidence="9 10">
    <name type="scientific">Moniliophthora roreri (strain MCA 2997)</name>
    <name type="common">Cocoa frosty pod rot fungus</name>
    <name type="synonym">Crinipellis roreri</name>
    <dbReference type="NCBI Taxonomy" id="1381753"/>
    <lineage>
        <taxon>Eukaryota</taxon>
        <taxon>Fungi</taxon>
        <taxon>Dikarya</taxon>
        <taxon>Basidiomycota</taxon>
        <taxon>Agaricomycotina</taxon>
        <taxon>Agaricomycetes</taxon>
        <taxon>Agaricomycetidae</taxon>
        <taxon>Agaricales</taxon>
        <taxon>Marasmiineae</taxon>
        <taxon>Marasmiaceae</taxon>
        <taxon>Moniliophthora</taxon>
    </lineage>
</organism>
<comment type="caution">
    <text evidence="9">The sequence shown here is derived from an EMBL/GenBank/DDBJ whole genome shotgun (WGS) entry which is preliminary data.</text>
</comment>
<dbReference type="PANTHER" id="PTHR36206:SF12">
    <property type="entry name" value="ASPERCRYPTIN BIOSYNTHESIS CLUSTER-SPECIFIC TRANSCRIPTION REGULATOR ATNN-RELATED"/>
    <property type="match status" value="1"/>
</dbReference>
<evidence type="ECO:0000256" key="2">
    <source>
        <dbReference type="ARBA" id="ARBA00022833"/>
    </source>
</evidence>
<keyword evidence="1" id="KW-0479">Metal-binding</keyword>
<feature type="region of interest" description="Disordered" evidence="7">
    <location>
        <begin position="197"/>
        <end position="270"/>
    </location>
</feature>
<dbReference type="OrthoDB" id="5419315at2759"/>
<evidence type="ECO:0000313" key="10">
    <source>
        <dbReference type="Proteomes" id="UP000017559"/>
    </source>
</evidence>
<evidence type="ECO:0000313" key="9">
    <source>
        <dbReference type="EMBL" id="ESK96599.1"/>
    </source>
</evidence>
<accession>V2YY09</accession>
<reference evidence="9 10" key="1">
    <citation type="journal article" date="2014" name="BMC Genomics">
        <title>Genome and secretome analysis of the hemibiotrophic fungal pathogen, Moniliophthora roreri, which causes frosty pod rot disease of cacao: mechanisms of the biotrophic and necrotrophic phases.</title>
        <authorList>
            <person name="Meinhardt L.W."/>
            <person name="Costa G.G.L."/>
            <person name="Thomazella D.P.T."/>
            <person name="Teixeira P.J.P.L."/>
            <person name="Carazzolle M.F."/>
            <person name="Schuster S.C."/>
            <person name="Carlson J.E."/>
            <person name="Guiltinan M.J."/>
            <person name="Mieczkowski P."/>
            <person name="Farmer A."/>
            <person name="Ramaraj T."/>
            <person name="Crozier J."/>
            <person name="Davis R.E."/>
            <person name="Shao J."/>
            <person name="Melnick R.L."/>
            <person name="Pereira G.A.G."/>
            <person name="Bailey B.A."/>
        </authorList>
    </citation>
    <scope>NUCLEOTIDE SEQUENCE [LARGE SCALE GENOMIC DNA]</scope>
    <source>
        <strain evidence="9 10">MCA 2997</strain>
    </source>
</reference>
<keyword evidence="3" id="KW-0805">Transcription regulation</keyword>
<dbReference type="EMBL" id="AWSO01000045">
    <property type="protein sequence ID" value="ESK96599.1"/>
    <property type="molecule type" value="Genomic_DNA"/>
</dbReference>
<evidence type="ECO:0000256" key="6">
    <source>
        <dbReference type="ARBA" id="ARBA00023242"/>
    </source>
</evidence>
<dbReference type="Proteomes" id="UP000017559">
    <property type="component" value="Unassembled WGS sequence"/>
</dbReference>
<keyword evidence="10" id="KW-1185">Reference proteome</keyword>
<feature type="compositionally biased region" description="Polar residues" evidence="7">
    <location>
        <begin position="170"/>
        <end position="179"/>
    </location>
</feature>
<dbReference type="HOGENOM" id="CLU_075613_0_0_1"/>
<protein>
    <submittedName>
        <fullName evidence="9">Fungal zinc cluster transcription factor</fullName>
    </submittedName>
</protein>
<dbReference type="PROSITE" id="PS50048">
    <property type="entry name" value="ZN2_CY6_FUNGAL_2"/>
    <property type="match status" value="1"/>
</dbReference>
<evidence type="ECO:0000256" key="1">
    <source>
        <dbReference type="ARBA" id="ARBA00022723"/>
    </source>
</evidence>
<proteinExistence type="predicted"/>
<dbReference type="GO" id="GO:0008270">
    <property type="term" value="F:zinc ion binding"/>
    <property type="evidence" value="ECO:0007669"/>
    <property type="project" value="InterPro"/>
</dbReference>
<dbReference type="KEGG" id="mrr:Moror_6819"/>
<dbReference type="AlphaFoldDB" id="V2YY09"/>
<evidence type="ECO:0000256" key="5">
    <source>
        <dbReference type="ARBA" id="ARBA00023163"/>
    </source>
</evidence>
<dbReference type="InterPro" id="IPR001138">
    <property type="entry name" value="Zn2Cys6_DnaBD"/>
</dbReference>
<dbReference type="SUPFAM" id="SSF57701">
    <property type="entry name" value="Zn2/Cys6 DNA-binding domain"/>
    <property type="match status" value="1"/>
</dbReference>
<dbReference type="InterPro" id="IPR052360">
    <property type="entry name" value="Transcr_Regulatory_Proteins"/>
</dbReference>
<evidence type="ECO:0000259" key="8">
    <source>
        <dbReference type="PROSITE" id="PS50048"/>
    </source>
</evidence>
<gene>
    <name evidence="9" type="ORF">Moror_6819</name>
</gene>
<keyword evidence="2" id="KW-0862">Zinc</keyword>
<feature type="region of interest" description="Disordered" evidence="7">
    <location>
        <begin position="77"/>
        <end position="138"/>
    </location>
</feature>
<dbReference type="GO" id="GO:0003677">
    <property type="term" value="F:DNA binding"/>
    <property type="evidence" value="ECO:0007669"/>
    <property type="project" value="UniProtKB-KW"/>
</dbReference>
<feature type="compositionally biased region" description="Polar residues" evidence="7">
    <location>
        <begin position="104"/>
        <end position="117"/>
    </location>
</feature>
<dbReference type="STRING" id="1381753.V2YY09"/>
<feature type="region of interest" description="Disordered" evidence="7">
    <location>
        <begin position="151"/>
        <end position="180"/>
    </location>
</feature>
<keyword evidence="6" id="KW-0539">Nucleus</keyword>
<evidence type="ECO:0000256" key="4">
    <source>
        <dbReference type="ARBA" id="ARBA00023125"/>
    </source>
</evidence>
<dbReference type="Pfam" id="PF00172">
    <property type="entry name" value="Zn_clus"/>
    <property type="match status" value="1"/>
</dbReference>
<sequence length="270" mass="30267">MSYSQPQSHYLPSPQQQYYSPSHLTHGQPHNPTPTMRQETTAQRKRPKYTRSKTGCLTCRVKKIKCDETKPNCMRCTHGQRDCTWPEGVPARKKSTSRKDSTDGRPSTANSSVSDGSTPPTRDRTPPRGQPLDLGIPPLVSRRTQDSYLQLAPLPPSEPRRQGRFAYSHPSGSASNSSLHLIPDIASYPQPRYEHSYTAEPHPAPARVSSSARPMDHHSVGQWSPQLPSPPAMLPPMSTVEHHHHSYYNSIPPPPRNILDHSASNDRYHQ</sequence>
<keyword evidence="5" id="KW-0804">Transcription</keyword>
<dbReference type="GO" id="GO:0000981">
    <property type="term" value="F:DNA-binding transcription factor activity, RNA polymerase II-specific"/>
    <property type="evidence" value="ECO:0007669"/>
    <property type="project" value="InterPro"/>
</dbReference>
<dbReference type="PROSITE" id="PS00463">
    <property type="entry name" value="ZN2_CY6_FUNGAL_1"/>
    <property type="match status" value="1"/>
</dbReference>
<feature type="domain" description="Zn(2)-C6 fungal-type" evidence="8">
    <location>
        <begin position="55"/>
        <end position="85"/>
    </location>
</feature>
<dbReference type="SMART" id="SM00066">
    <property type="entry name" value="GAL4"/>
    <property type="match status" value="1"/>
</dbReference>
<evidence type="ECO:0000256" key="7">
    <source>
        <dbReference type="SAM" id="MobiDB-lite"/>
    </source>
</evidence>